<dbReference type="PROSITE" id="PS50808">
    <property type="entry name" value="ZF_BED"/>
    <property type="match status" value="2"/>
</dbReference>
<evidence type="ECO:0000259" key="9">
    <source>
        <dbReference type="PROSITE" id="PS50808"/>
    </source>
</evidence>
<dbReference type="Pfam" id="PF02892">
    <property type="entry name" value="zf-BED"/>
    <property type="match status" value="2"/>
</dbReference>
<feature type="domain" description="BED-type" evidence="9">
    <location>
        <begin position="386"/>
        <end position="443"/>
    </location>
</feature>
<feature type="region of interest" description="Disordered" evidence="8">
    <location>
        <begin position="439"/>
        <end position="459"/>
    </location>
</feature>
<protein>
    <submittedName>
        <fullName evidence="11">Zinc finger BED domain-containing protein 6-like</fullName>
    </submittedName>
</protein>
<evidence type="ECO:0000256" key="7">
    <source>
        <dbReference type="PROSITE-ProRule" id="PRU00027"/>
    </source>
</evidence>
<name>A0A6P8PZJ6_GEOSA</name>
<evidence type="ECO:0000256" key="2">
    <source>
        <dbReference type="ARBA" id="ARBA00022723"/>
    </source>
</evidence>
<sequence length="1161" mass="130765">MYVQLLKVIQTKMQRKRRGIGAPAPASPLHPPLPRATASHLEFAHAANYPMALPDAADFNLHRANAGLSQSEHVPEIEIKLESSDEEEEEEGKHERGICREDLLHMYGQESSGNTLELFPRDMGRESNPCFQLKECPSEMEELPTNQKDLGFNLSSYPLRPSVQRGRKSTSQVWQFFYCDPMDVCRAICSLCGVSFSRGKPEGNFGTTALKRHLERKHPMEWGQREEIKQKIPGRGEEEEYEEEEREEQYEKLFPTPHQIFSSQRTSCFPPQTTNVVPSQVLSGATVMFDFSDSSEEGEEEEEKERAEMMGTELLFEFGDEGGAERQLNLFPKGRGRGNKSCGKYARKPRDIAKPFLGGASVDHSNSPGSRFPGYPLVPPGTRRRKSTSAVWQFFYIDCHNICRAICTLCQTSVSRGKQGGHFGTSALMRHLEGKHPIEWGRGKTVKPKIGVGEGEEEEEEDQAMEEHMETIFQASSHVFSPLRSLGFNSQSQFTAVLPSEVQNTPPSYDSESETPLKQKRKKNDPGTIGLSPVRTKQTLPERVDFNGKYTPNHPRAQSWNRSIAELLCGMVLPYSFVSSKPFRKFMARADPRYRVPSRAFFSRKAIPQLHEAVCERIAHDLKRAEGQQVHITAHVCTSDVIVDYLALTAHWVIFKPEGQELNKRKQAVLCIKSILKDQLGGNIQKELKDQIDAWLTPSSLSHGFLVSGNSSNAIRAIKDSSYVHIPCFAHCLNLLVTDFLQGNCQVANVLGVADKICGHFTHSVRARRILAELQHQNGLPRRQLKQEMTPRWSSMYHMLERLLEQQKAVQEYIGRHRIGMPDIVLTSAHWTLIANLVALLQPFEMAMREVSADNASLSQVLPEVRYLHIFLKQIHDQFESAGDGAAVVLAENMALRLSTDCRINKMFHREEYILATLLDPRFKGKIEAVLPDSSDIDYWKQVLVKKVKEIMLLDCPSPPLSSSSSNLSRPAPSTQAIREPYFEAESIQAAEKPHDMDTGVMDASGVWRKASGAPPLIQKEKTLIEHLESVGLLASKGSGASLSTESHSACIMVEKYLHDNKTIGAREDPVIYWEKKRWLWPALAKLGVLYLTCPPSSGYSERLFNASEGLVYGQRTPIDSESVERIIFLKANLENFPNYTQPPLVFCSENEMEQSSSEEE</sequence>
<dbReference type="InterPro" id="IPR003656">
    <property type="entry name" value="Znf_BED"/>
</dbReference>
<dbReference type="Pfam" id="PF05699">
    <property type="entry name" value="Dimer_Tnp_hAT"/>
    <property type="match status" value="1"/>
</dbReference>
<dbReference type="PANTHER" id="PTHR47241">
    <property type="entry name" value="FINGER PROTEIN, PUTATIVE-RELATED"/>
    <property type="match status" value="1"/>
</dbReference>
<keyword evidence="3 7" id="KW-0863">Zinc-finger</keyword>
<dbReference type="GO" id="GO:0003677">
    <property type="term" value="F:DNA binding"/>
    <property type="evidence" value="ECO:0007669"/>
    <property type="project" value="UniProtKB-KW"/>
</dbReference>
<dbReference type="GO" id="GO:0046983">
    <property type="term" value="F:protein dimerization activity"/>
    <property type="evidence" value="ECO:0007669"/>
    <property type="project" value="InterPro"/>
</dbReference>
<feature type="compositionally biased region" description="Polar residues" evidence="8">
    <location>
        <begin position="500"/>
        <end position="516"/>
    </location>
</feature>
<dbReference type="InParanoid" id="A0A6P8PZJ6"/>
<feature type="region of interest" description="Disordered" evidence="8">
    <location>
        <begin position="500"/>
        <end position="538"/>
    </location>
</feature>
<evidence type="ECO:0000256" key="1">
    <source>
        <dbReference type="ARBA" id="ARBA00004123"/>
    </source>
</evidence>
<dbReference type="InterPro" id="IPR008906">
    <property type="entry name" value="HATC_C_dom"/>
</dbReference>
<dbReference type="InterPro" id="IPR012337">
    <property type="entry name" value="RNaseH-like_sf"/>
</dbReference>
<dbReference type="InterPro" id="IPR036236">
    <property type="entry name" value="Znf_C2H2_sf"/>
</dbReference>
<dbReference type="RefSeq" id="XP_033787945.1">
    <property type="nucleotide sequence ID" value="XM_033932054.1"/>
</dbReference>
<dbReference type="OrthoDB" id="1607513at2759"/>
<evidence type="ECO:0000256" key="3">
    <source>
        <dbReference type="ARBA" id="ARBA00022771"/>
    </source>
</evidence>
<evidence type="ECO:0000256" key="4">
    <source>
        <dbReference type="ARBA" id="ARBA00022833"/>
    </source>
</evidence>
<proteinExistence type="predicted"/>
<dbReference type="InterPro" id="IPR052865">
    <property type="entry name" value="Zinc_finger_BED"/>
</dbReference>
<evidence type="ECO:0000256" key="8">
    <source>
        <dbReference type="SAM" id="MobiDB-lite"/>
    </source>
</evidence>
<dbReference type="KEGG" id="gsh:117354462"/>
<gene>
    <name evidence="11" type="primary">LOC117354462</name>
</gene>
<evidence type="ECO:0000256" key="6">
    <source>
        <dbReference type="ARBA" id="ARBA00023242"/>
    </source>
</evidence>
<keyword evidence="2" id="KW-0479">Metal-binding</keyword>
<feature type="domain" description="BED-type" evidence="9">
    <location>
        <begin position="168"/>
        <end position="225"/>
    </location>
</feature>
<keyword evidence="10" id="KW-1185">Reference proteome</keyword>
<dbReference type="PANTHER" id="PTHR47241:SF1">
    <property type="entry name" value="BED-TYPE DOMAIN-CONTAINING PROTEIN"/>
    <property type="match status" value="1"/>
</dbReference>
<dbReference type="FunCoup" id="A0A6P8PZJ6">
    <property type="interactions" value="673"/>
</dbReference>
<dbReference type="GO" id="GO:0008270">
    <property type="term" value="F:zinc ion binding"/>
    <property type="evidence" value="ECO:0007669"/>
    <property type="project" value="UniProtKB-KW"/>
</dbReference>
<evidence type="ECO:0000256" key="5">
    <source>
        <dbReference type="ARBA" id="ARBA00023125"/>
    </source>
</evidence>
<keyword evidence="4" id="KW-0862">Zinc</keyword>
<dbReference type="SMART" id="SM00614">
    <property type="entry name" value="ZnF_BED"/>
    <property type="match status" value="2"/>
</dbReference>
<keyword evidence="6" id="KW-0539">Nucleus</keyword>
<comment type="subcellular location">
    <subcellularLocation>
        <location evidence="1">Nucleus</location>
    </subcellularLocation>
</comment>
<accession>A0A6P8PZJ6</accession>
<dbReference type="SUPFAM" id="SSF57667">
    <property type="entry name" value="beta-beta-alpha zinc fingers"/>
    <property type="match status" value="2"/>
</dbReference>
<dbReference type="AlphaFoldDB" id="A0A6P8PZJ6"/>
<evidence type="ECO:0000313" key="10">
    <source>
        <dbReference type="Proteomes" id="UP000515159"/>
    </source>
</evidence>
<reference evidence="11" key="1">
    <citation type="submission" date="2025-08" db="UniProtKB">
        <authorList>
            <consortium name="RefSeq"/>
        </authorList>
    </citation>
    <scope>IDENTIFICATION</scope>
</reference>
<organism evidence="10 11">
    <name type="scientific">Geotrypetes seraphini</name>
    <name type="common">Gaboon caecilian</name>
    <name type="synonym">Caecilia seraphini</name>
    <dbReference type="NCBI Taxonomy" id="260995"/>
    <lineage>
        <taxon>Eukaryota</taxon>
        <taxon>Metazoa</taxon>
        <taxon>Chordata</taxon>
        <taxon>Craniata</taxon>
        <taxon>Vertebrata</taxon>
        <taxon>Euteleostomi</taxon>
        <taxon>Amphibia</taxon>
        <taxon>Gymnophiona</taxon>
        <taxon>Geotrypetes</taxon>
    </lineage>
</organism>
<dbReference type="GeneID" id="117354462"/>
<evidence type="ECO:0000313" key="11">
    <source>
        <dbReference type="RefSeq" id="XP_033787945.1"/>
    </source>
</evidence>
<feature type="region of interest" description="Disordered" evidence="8">
    <location>
        <begin position="362"/>
        <end position="383"/>
    </location>
</feature>
<dbReference type="GO" id="GO:0005634">
    <property type="term" value="C:nucleus"/>
    <property type="evidence" value="ECO:0007669"/>
    <property type="project" value="UniProtKB-SubCell"/>
</dbReference>
<dbReference type="Proteomes" id="UP000515159">
    <property type="component" value="Chromosome 2"/>
</dbReference>
<keyword evidence="5" id="KW-0238">DNA-binding</keyword>
<dbReference type="SUPFAM" id="SSF53098">
    <property type="entry name" value="Ribonuclease H-like"/>
    <property type="match status" value="1"/>
</dbReference>